<comment type="caution">
    <text evidence="1">The sequence shown here is derived from an EMBL/GenBank/DDBJ whole genome shotgun (WGS) entry which is preliminary data.</text>
</comment>
<name>A0A7J6A320_AMEME</name>
<organism evidence="1 2">
    <name type="scientific">Ameiurus melas</name>
    <name type="common">Black bullhead</name>
    <name type="synonym">Silurus melas</name>
    <dbReference type="NCBI Taxonomy" id="219545"/>
    <lineage>
        <taxon>Eukaryota</taxon>
        <taxon>Metazoa</taxon>
        <taxon>Chordata</taxon>
        <taxon>Craniata</taxon>
        <taxon>Vertebrata</taxon>
        <taxon>Euteleostomi</taxon>
        <taxon>Actinopterygii</taxon>
        <taxon>Neopterygii</taxon>
        <taxon>Teleostei</taxon>
        <taxon>Ostariophysi</taxon>
        <taxon>Siluriformes</taxon>
        <taxon>Ictaluridae</taxon>
        <taxon>Ameiurus</taxon>
    </lineage>
</organism>
<evidence type="ECO:0000313" key="2">
    <source>
        <dbReference type="Proteomes" id="UP000593565"/>
    </source>
</evidence>
<reference evidence="1 2" key="1">
    <citation type="submission" date="2020-02" db="EMBL/GenBank/DDBJ databases">
        <title>A chromosome-scale genome assembly of the black bullhead catfish (Ameiurus melas).</title>
        <authorList>
            <person name="Wen M."/>
            <person name="Zham M."/>
            <person name="Cabau C."/>
            <person name="Klopp C."/>
            <person name="Donnadieu C."/>
            <person name="Roques C."/>
            <person name="Bouchez O."/>
            <person name="Lampietro C."/>
            <person name="Jouanno E."/>
            <person name="Herpin A."/>
            <person name="Louis A."/>
            <person name="Berthelot C."/>
            <person name="Parey E."/>
            <person name="Roest-Crollius H."/>
            <person name="Braasch I."/>
            <person name="Postlethwait J."/>
            <person name="Robinson-Rechavi M."/>
            <person name="Echchiki A."/>
            <person name="Begum T."/>
            <person name="Montfort J."/>
            <person name="Schartl M."/>
            <person name="Bobe J."/>
            <person name="Guiguen Y."/>
        </authorList>
    </citation>
    <scope>NUCLEOTIDE SEQUENCE [LARGE SCALE GENOMIC DNA]</scope>
    <source>
        <strain evidence="1">M_S1</strain>
        <tissue evidence="1">Blood</tissue>
    </source>
</reference>
<proteinExistence type="predicted"/>
<dbReference type="EMBL" id="JAAGNN010000019">
    <property type="protein sequence ID" value="KAF4076339.1"/>
    <property type="molecule type" value="Genomic_DNA"/>
</dbReference>
<dbReference type="Proteomes" id="UP000593565">
    <property type="component" value="Unassembled WGS sequence"/>
</dbReference>
<accession>A0A7J6A320</accession>
<evidence type="ECO:0000313" key="1">
    <source>
        <dbReference type="EMBL" id="KAF4076339.1"/>
    </source>
</evidence>
<protein>
    <submittedName>
        <fullName evidence="1">Uncharacterized protein</fullName>
    </submittedName>
</protein>
<dbReference type="AlphaFoldDB" id="A0A7J6A320"/>
<keyword evidence="2" id="KW-1185">Reference proteome</keyword>
<gene>
    <name evidence="1" type="ORF">AMELA_G00213280</name>
</gene>
<sequence length="67" mass="7908">MYLGLINNTHTKELKIENGSRRLTKRTDSKRRYISVKTGTCTFRSKSRFANVSRFVHYWRRIRGAGS</sequence>